<dbReference type="EMBL" id="GL870998">
    <property type="protein sequence ID" value="EGC37516.1"/>
    <property type="molecule type" value="Genomic_DNA"/>
</dbReference>
<organism evidence="1 2">
    <name type="scientific">Dictyostelium purpureum</name>
    <name type="common">Slime mold</name>
    <dbReference type="NCBI Taxonomy" id="5786"/>
    <lineage>
        <taxon>Eukaryota</taxon>
        <taxon>Amoebozoa</taxon>
        <taxon>Evosea</taxon>
        <taxon>Eumycetozoa</taxon>
        <taxon>Dictyostelia</taxon>
        <taxon>Dictyosteliales</taxon>
        <taxon>Dictyosteliaceae</taxon>
        <taxon>Dictyostelium</taxon>
    </lineage>
</organism>
<name>F0ZEZ3_DICPU</name>
<protein>
    <submittedName>
        <fullName evidence="1">Uncharacterized protein</fullName>
    </submittedName>
</protein>
<sequence>MTILNSFKYLDLKVINYKKIIKSEEECCKYNNGHINDTAHYSPIGNNNTVSLSNRLSITTFLHQNFGGGGYYLIKGINPNSSITSHNNHNNNSNNNLPNIHAASSISTNNITPTINTLHKKI</sequence>
<reference evidence="2" key="1">
    <citation type="journal article" date="2011" name="Genome Biol.">
        <title>Comparative genomics of the social amoebae Dictyostelium discoideum and Dictyostelium purpureum.</title>
        <authorList>
            <consortium name="US DOE Joint Genome Institute (JGI-PGF)"/>
            <person name="Sucgang R."/>
            <person name="Kuo A."/>
            <person name="Tian X."/>
            <person name="Salerno W."/>
            <person name="Parikh A."/>
            <person name="Feasley C.L."/>
            <person name="Dalin E."/>
            <person name="Tu H."/>
            <person name="Huang E."/>
            <person name="Barry K."/>
            <person name="Lindquist E."/>
            <person name="Shapiro H."/>
            <person name="Bruce D."/>
            <person name="Schmutz J."/>
            <person name="Salamov A."/>
            <person name="Fey P."/>
            <person name="Gaudet P."/>
            <person name="Anjard C."/>
            <person name="Babu M.M."/>
            <person name="Basu S."/>
            <person name="Bushmanova Y."/>
            <person name="van der Wel H."/>
            <person name="Katoh-Kurasawa M."/>
            <person name="Dinh C."/>
            <person name="Coutinho P.M."/>
            <person name="Saito T."/>
            <person name="Elias M."/>
            <person name="Schaap P."/>
            <person name="Kay R.R."/>
            <person name="Henrissat B."/>
            <person name="Eichinger L."/>
            <person name="Rivero F."/>
            <person name="Putnam N.H."/>
            <person name="West C.M."/>
            <person name="Loomis W.F."/>
            <person name="Chisholm R.L."/>
            <person name="Shaulsky G."/>
            <person name="Strassmann J.E."/>
            <person name="Queller D.C."/>
            <person name="Kuspa A."/>
            <person name="Grigoriev I.V."/>
        </authorList>
    </citation>
    <scope>NUCLEOTIDE SEQUENCE [LARGE SCALE GENOMIC DNA]</scope>
    <source>
        <strain evidence="2">QSDP1</strain>
    </source>
</reference>
<dbReference type="VEuPathDB" id="AmoebaDB:DICPUDRAFT_76897"/>
<evidence type="ECO:0000313" key="2">
    <source>
        <dbReference type="Proteomes" id="UP000001064"/>
    </source>
</evidence>
<dbReference type="Proteomes" id="UP000001064">
    <property type="component" value="Unassembled WGS sequence"/>
</dbReference>
<keyword evidence="2" id="KW-1185">Reference proteome</keyword>
<dbReference type="KEGG" id="dpp:DICPUDRAFT_76897"/>
<evidence type="ECO:0000313" key="1">
    <source>
        <dbReference type="EMBL" id="EGC37516.1"/>
    </source>
</evidence>
<proteinExistence type="predicted"/>
<gene>
    <name evidence="1" type="ORF">DICPUDRAFT_76897</name>
</gene>
<accession>F0ZEZ3</accession>
<dbReference type="GeneID" id="10499685"/>
<dbReference type="InParanoid" id="F0ZEZ3"/>
<dbReference type="RefSeq" id="XP_003285990.1">
    <property type="nucleotide sequence ID" value="XM_003285942.1"/>
</dbReference>
<dbReference type="AlphaFoldDB" id="F0ZEZ3"/>